<name>A0A918SKD6_9FLAO</name>
<dbReference type="NCBIfam" id="TIGR00014">
    <property type="entry name" value="arsC"/>
    <property type="match status" value="1"/>
</dbReference>
<evidence type="ECO:0000256" key="3">
    <source>
        <dbReference type="PROSITE-ProRule" id="PRU01282"/>
    </source>
</evidence>
<dbReference type="CDD" id="cd03034">
    <property type="entry name" value="ArsC_ArsC"/>
    <property type="match status" value="1"/>
</dbReference>
<dbReference type="SUPFAM" id="SSF52833">
    <property type="entry name" value="Thioredoxin-like"/>
    <property type="match status" value="1"/>
</dbReference>
<gene>
    <name evidence="4" type="ORF">GCM10007103_33270</name>
</gene>
<proteinExistence type="inferred from homology"/>
<dbReference type="PANTHER" id="PTHR30041">
    <property type="entry name" value="ARSENATE REDUCTASE"/>
    <property type="match status" value="1"/>
</dbReference>
<keyword evidence="5" id="KW-1185">Reference proteome</keyword>
<dbReference type="Proteomes" id="UP000610456">
    <property type="component" value="Unassembled WGS sequence"/>
</dbReference>
<dbReference type="Pfam" id="PF03960">
    <property type="entry name" value="ArsC"/>
    <property type="match status" value="1"/>
</dbReference>
<keyword evidence="2" id="KW-0560">Oxidoreductase</keyword>
<dbReference type="AlphaFoldDB" id="A0A918SKD6"/>
<dbReference type="InterPro" id="IPR036249">
    <property type="entry name" value="Thioredoxin-like_sf"/>
</dbReference>
<dbReference type="InterPro" id="IPR006659">
    <property type="entry name" value="Arsenate_reductase"/>
</dbReference>
<dbReference type="RefSeq" id="WP_189606193.1">
    <property type="nucleotide sequence ID" value="NZ_BMXB01000022.1"/>
</dbReference>
<dbReference type="PROSITE" id="PS51353">
    <property type="entry name" value="ARSC"/>
    <property type="match status" value="1"/>
</dbReference>
<evidence type="ECO:0000256" key="2">
    <source>
        <dbReference type="ARBA" id="ARBA00023002"/>
    </source>
</evidence>
<evidence type="ECO:0000313" key="5">
    <source>
        <dbReference type="Proteomes" id="UP000610456"/>
    </source>
</evidence>
<dbReference type="Gene3D" id="3.40.30.10">
    <property type="entry name" value="Glutaredoxin"/>
    <property type="match status" value="1"/>
</dbReference>
<evidence type="ECO:0000256" key="1">
    <source>
        <dbReference type="ARBA" id="ARBA00007198"/>
    </source>
</evidence>
<reference evidence="4" key="2">
    <citation type="submission" date="2020-09" db="EMBL/GenBank/DDBJ databases">
        <authorList>
            <person name="Sun Q."/>
            <person name="Kim S."/>
        </authorList>
    </citation>
    <scope>NUCLEOTIDE SEQUENCE</scope>
    <source>
        <strain evidence="4">KCTC 12719</strain>
    </source>
</reference>
<reference evidence="4" key="1">
    <citation type="journal article" date="2014" name="Int. J. Syst. Evol. Microbiol.">
        <title>Complete genome sequence of Corynebacterium casei LMG S-19264T (=DSM 44701T), isolated from a smear-ripened cheese.</title>
        <authorList>
            <consortium name="US DOE Joint Genome Institute (JGI-PGF)"/>
            <person name="Walter F."/>
            <person name="Albersmeier A."/>
            <person name="Kalinowski J."/>
            <person name="Ruckert C."/>
        </authorList>
    </citation>
    <scope>NUCLEOTIDE SEQUENCE</scope>
    <source>
        <strain evidence="4">KCTC 12719</strain>
    </source>
</reference>
<protein>
    <submittedName>
        <fullName evidence="4">Arsenate reductase (Glutaredoxin)</fullName>
    </submittedName>
</protein>
<sequence length="114" mass="13149">MVTIYHNSRCRKSREGLELLNGSGKDFEVREYLKEPVSTEELKSLLDKLGMAPIELVRKEEKIWKKEFKGKDLSDDELIRIMVENPKLIQRPIVVKNNDAVVGRPASRISDLLN</sequence>
<dbReference type="EMBL" id="BMXB01000022">
    <property type="protein sequence ID" value="GHA49816.1"/>
    <property type="molecule type" value="Genomic_DNA"/>
</dbReference>
<dbReference type="GO" id="GO:0008794">
    <property type="term" value="F:arsenate reductase (glutaredoxin) activity"/>
    <property type="evidence" value="ECO:0007669"/>
    <property type="project" value="InterPro"/>
</dbReference>
<dbReference type="InterPro" id="IPR006660">
    <property type="entry name" value="Arsenate_reductase-like"/>
</dbReference>
<comment type="similarity">
    <text evidence="1 3">Belongs to the ArsC family.</text>
</comment>
<evidence type="ECO:0000313" key="4">
    <source>
        <dbReference type="EMBL" id="GHA49816.1"/>
    </source>
</evidence>
<dbReference type="PANTHER" id="PTHR30041:SF4">
    <property type="entry name" value="ARSENATE REDUCTASE"/>
    <property type="match status" value="1"/>
</dbReference>
<organism evidence="4 5">
    <name type="scientific">Salinimicrobium marinum</name>
    <dbReference type="NCBI Taxonomy" id="680283"/>
    <lineage>
        <taxon>Bacteria</taxon>
        <taxon>Pseudomonadati</taxon>
        <taxon>Bacteroidota</taxon>
        <taxon>Flavobacteriia</taxon>
        <taxon>Flavobacteriales</taxon>
        <taxon>Flavobacteriaceae</taxon>
        <taxon>Salinimicrobium</taxon>
    </lineage>
</organism>
<comment type="caution">
    <text evidence="4">The sequence shown here is derived from an EMBL/GenBank/DDBJ whole genome shotgun (WGS) entry which is preliminary data.</text>
</comment>
<accession>A0A918SKD6</accession>